<accession>X1RUI8</accession>
<evidence type="ECO:0000313" key="1">
    <source>
        <dbReference type="EMBL" id="GAI84422.1"/>
    </source>
</evidence>
<reference evidence="1" key="1">
    <citation type="journal article" date="2014" name="Front. Microbiol.">
        <title>High frequency of phylogenetically diverse reductive dehalogenase-homologous genes in deep subseafloor sedimentary metagenomes.</title>
        <authorList>
            <person name="Kawai M."/>
            <person name="Futagami T."/>
            <person name="Toyoda A."/>
            <person name="Takaki Y."/>
            <person name="Nishi S."/>
            <person name="Hori S."/>
            <person name="Arai W."/>
            <person name="Tsubouchi T."/>
            <person name="Morono Y."/>
            <person name="Uchiyama I."/>
            <person name="Ito T."/>
            <person name="Fujiyama A."/>
            <person name="Inagaki F."/>
            <person name="Takami H."/>
        </authorList>
    </citation>
    <scope>NUCLEOTIDE SEQUENCE</scope>
    <source>
        <strain evidence="1">Expedition CK06-06</strain>
    </source>
</reference>
<sequence>MPTSEPLKLYLKALESYNQGNNNGKGWRAFLKNKPGSGYAIDNPGCGSVSMEATGEHPQVKVIQLIFSRQSFSTDSQTCLSPYLHGGLHLVKSCGKFGCRVANNLSLCTC</sequence>
<organism evidence="1">
    <name type="scientific">marine sediment metagenome</name>
    <dbReference type="NCBI Taxonomy" id="412755"/>
    <lineage>
        <taxon>unclassified sequences</taxon>
        <taxon>metagenomes</taxon>
        <taxon>ecological metagenomes</taxon>
    </lineage>
</organism>
<proteinExistence type="predicted"/>
<protein>
    <submittedName>
        <fullName evidence="1">Uncharacterized protein</fullName>
    </submittedName>
</protein>
<comment type="caution">
    <text evidence="1">The sequence shown here is derived from an EMBL/GenBank/DDBJ whole genome shotgun (WGS) entry which is preliminary data.</text>
</comment>
<name>X1RUI8_9ZZZZ</name>
<gene>
    <name evidence="1" type="ORF">S12H4_14816</name>
</gene>
<dbReference type="EMBL" id="BARW01007079">
    <property type="protein sequence ID" value="GAI84422.1"/>
    <property type="molecule type" value="Genomic_DNA"/>
</dbReference>
<dbReference type="AlphaFoldDB" id="X1RUI8"/>